<dbReference type="InterPro" id="IPR010559">
    <property type="entry name" value="Sig_transdc_His_kin_internal"/>
</dbReference>
<dbReference type="Gene3D" id="2.60.40.1120">
    <property type="entry name" value="Carboxypeptidase-like, regulatory domain"/>
    <property type="match status" value="1"/>
</dbReference>
<protein>
    <submittedName>
        <fullName evidence="5">Tetratricopeptide repeat protein</fullName>
    </submittedName>
</protein>
<dbReference type="InterPro" id="IPR050640">
    <property type="entry name" value="Bact_2-comp_sensor_kinase"/>
</dbReference>
<comment type="caution">
    <text evidence="5">The sequence shown here is derived from an EMBL/GenBank/DDBJ whole genome shotgun (WGS) entry which is preliminary data.</text>
</comment>
<dbReference type="GO" id="GO:0000155">
    <property type="term" value="F:phosphorelay sensor kinase activity"/>
    <property type="evidence" value="ECO:0007669"/>
    <property type="project" value="InterPro"/>
</dbReference>
<feature type="transmembrane region" description="Helical" evidence="2">
    <location>
        <begin position="484"/>
        <end position="504"/>
    </location>
</feature>
<feature type="repeat" description="TPR" evidence="1">
    <location>
        <begin position="360"/>
        <end position="393"/>
    </location>
</feature>
<dbReference type="SUPFAM" id="SSF55874">
    <property type="entry name" value="ATPase domain of HSP90 chaperone/DNA topoisomerase II/histidine kinase"/>
    <property type="match status" value="1"/>
</dbReference>
<evidence type="ECO:0000313" key="5">
    <source>
        <dbReference type="EMBL" id="TCL68998.1"/>
    </source>
</evidence>
<feature type="signal peptide" evidence="3">
    <location>
        <begin position="1"/>
        <end position="22"/>
    </location>
</feature>
<dbReference type="Proteomes" id="UP000295455">
    <property type="component" value="Unassembled WGS sequence"/>
</dbReference>
<evidence type="ECO:0000256" key="2">
    <source>
        <dbReference type="SAM" id="Phobius"/>
    </source>
</evidence>
<dbReference type="Gene3D" id="3.30.565.10">
    <property type="entry name" value="Histidine kinase-like ATPase, C-terminal domain"/>
    <property type="match status" value="1"/>
</dbReference>
<dbReference type="Pfam" id="PF13181">
    <property type="entry name" value="TPR_8"/>
    <property type="match status" value="1"/>
</dbReference>
<dbReference type="GO" id="GO:0016020">
    <property type="term" value="C:membrane"/>
    <property type="evidence" value="ECO:0007669"/>
    <property type="project" value="InterPro"/>
</dbReference>
<dbReference type="SMART" id="SM00028">
    <property type="entry name" value="TPR"/>
    <property type="match status" value="4"/>
</dbReference>
<keyword evidence="6" id="KW-1185">Reference proteome</keyword>
<sequence length="737" mass="84630">MKLVPKHIWFVCVMLFSTVLLAQDNSRSLNSQPKFSVRGSVVESDSKNPIPNVNIEVNGGSYTTTDSNGNFRIEARKGDELTIKHKDFETVYYTILNNERIKVEVQPSIEDVKYSKKKYSRTNPELFKSLIDSAETYLKKDAKRSVQFIEKALGASNSSKENGEAYEVLGDIYLQWKQFDLAVSNYRISLQNTSTNIVKLKLASAYKQNNNYQESLQIYNSINKNQLSNWQLVELYEGLGDVNLLTKSYQASINAYNEGLKVAQKHLISPKVTDLNSKIAQVYNAKGETQKAKGFFDESLKLANNENKKRAVEEKIKVADFQNETNNYSGEIQLRKEALKQISEIQKEAVLSNESALTAQKQNYKIGNAYASQKDYENAIPYLKKSIEEADTKEDLIVQKDATRRLSEVYRDAGEFDKALVAYQSYVDLVDQLYSKKEQEISQAARFSKDIVSKQNRILSLESDRALSESKYELNIEQTKRQNIIIYSLIGGLVLLLVAGFLMFKYIKQQRLANNLLALKSLRSQMNPHFIFNALNSVNSFIASNDERAANKYLTDFSSLMRAVLENSEEDFIPLEKEIELLELYTKLEHFRFQDKFDYNITIDKNINKNDFVIPPMLLQPYIENAVWHGLRYKKSKGFLDIIISQSTPEEIKITITDDGIGREKSKALKTENQKKQNSKGMGNIKKRVAILNEMYKDKVDVFIDDFQDEEDTGTRVVVTLKKDYKINELRFLINDF</sequence>
<evidence type="ECO:0000259" key="4">
    <source>
        <dbReference type="Pfam" id="PF06580"/>
    </source>
</evidence>
<keyword evidence="3" id="KW-0732">Signal</keyword>
<dbReference type="InterPro" id="IPR019734">
    <property type="entry name" value="TPR_rpt"/>
</dbReference>
<dbReference type="PANTHER" id="PTHR34220">
    <property type="entry name" value="SENSOR HISTIDINE KINASE YPDA"/>
    <property type="match status" value="1"/>
</dbReference>
<keyword evidence="1" id="KW-0802">TPR repeat</keyword>
<reference evidence="5 6" key="1">
    <citation type="submission" date="2019-03" db="EMBL/GenBank/DDBJ databases">
        <title>Genomic Encyclopedia of Type Strains, Phase IV (KMG-IV): sequencing the most valuable type-strain genomes for metagenomic binning, comparative biology and taxonomic classification.</title>
        <authorList>
            <person name="Goeker M."/>
        </authorList>
    </citation>
    <scope>NUCLEOTIDE SEQUENCE [LARGE SCALE GENOMIC DNA]</scope>
    <source>
        <strain evidence="5 6">DSM 18792</strain>
    </source>
</reference>
<dbReference type="InterPro" id="IPR036890">
    <property type="entry name" value="HATPase_C_sf"/>
</dbReference>
<gene>
    <name evidence="5" type="ORF">EV196_101426</name>
</gene>
<feature type="domain" description="Signal transduction histidine kinase internal region" evidence="4">
    <location>
        <begin position="519"/>
        <end position="597"/>
    </location>
</feature>
<dbReference type="EMBL" id="SLUP01000001">
    <property type="protein sequence ID" value="TCL68998.1"/>
    <property type="molecule type" value="Genomic_DNA"/>
</dbReference>
<dbReference type="SUPFAM" id="SSF49464">
    <property type="entry name" value="Carboxypeptidase regulatory domain-like"/>
    <property type="match status" value="1"/>
</dbReference>
<dbReference type="Pfam" id="PF06580">
    <property type="entry name" value="His_kinase"/>
    <property type="match status" value="1"/>
</dbReference>
<keyword evidence="2" id="KW-1133">Transmembrane helix</keyword>
<keyword evidence="2" id="KW-0812">Transmembrane</keyword>
<dbReference type="AlphaFoldDB" id="A0A4R1RRE1"/>
<organism evidence="5 6">
    <name type="scientific">Mariniflexile fucanivorans</name>
    <dbReference type="NCBI Taxonomy" id="264023"/>
    <lineage>
        <taxon>Bacteria</taxon>
        <taxon>Pseudomonadati</taxon>
        <taxon>Bacteroidota</taxon>
        <taxon>Flavobacteriia</taxon>
        <taxon>Flavobacteriales</taxon>
        <taxon>Flavobacteriaceae</taxon>
        <taxon>Mariniflexile</taxon>
    </lineage>
</organism>
<dbReference type="PROSITE" id="PS50005">
    <property type="entry name" value="TPR"/>
    <property type="match status" value="1"/>
</dbReference>
<proteinExistence type="predicted"/>
<dbReference type="InterPro" id="IPR008969">
    <property type="entry name" value="CarboxyPept-like_regulatory"/>
</dbReference>
<evidence type="ECO:0000256" key="3">
    <source>
        <dbReference type="SAM" id="SignalP"/>
    </source>
</evidence>
<accession>A0A4R1RRE1</accession>
<dbReference type="SUPFAM" id="SSF48452">
    <property type="entry name" value="TPR-like"/>
    <property type="match status" value="1"/>
</dbReference>
<keyword evidence="2" id="KW-0472">Membrane</keyword>
<dbReference type="Gene3D" id="1.25.40.10">
    <property type="entry name" value="Tetratricopeptide repeat domain"/>
    <property type="match status" value="3"/>
</dbReference>
<dbReference type="InterPro" id="IPR011990">
    <property type="entry name" value="TPR-like_helical_dom_sf"/>
</dbReference>
<dbReference type="PANTHER" id="PTHR34220:SF7">
    <property type="entry name" value="SENSOR HISTIDINE KINASE YPDA"/>
    <property type="match status" value="1"/>
</dbReference>
<feature type="chain" id="PRO_5020746819" evidence="3">
    <location>
        <begin position="23"/>
        <end position="737"/>
    </location>
</feature>
<name>A0A4R1RRE1_9FLAO</name>
<evidence type="ECO:0000256" key="1">
    <source>
        <dbReference type="PROSITE-ProRule" id="PRU00339"/>
    </source>
</evidence>
<dbReference type="OrthoDB" id="6190788at2"/>
<dbReference type="RefSeq" id="WP_132214388.1">
    <property type="nucleotide sequence ID" value="NZ_OX156936.1"/>
</dbReference>
<evidence type="ECO:0000313" key="6">
    <source>
        <dbReference type="Proteomes" id="UP000295455"/>
    </source>
</evidence>